<dbReference type="PANTHER" id="PTHR13285:SF18">
    <property type="entry name" value="PROTEIN-CYSTEINE N-PALMITOYLTRANSFERASE RASP"/>
    <property type="match status" value="1"/>
</dbReference>
<dbReference type="GO" id="GO:0005886">
    <property type="term" value="C:plasma membrane"/>
    <property type="evidence" value="ECO:0007669"/>
    <property type="project" value="UniProtKB-SubCell"/>
</dbReference>
<feature type="transmembrane region" description="Helical" evidence="8">
    <location>
        <begin position="115"/>
        <end position="133"/>
    </location>
</feature>
<dbReference type="EMBL" id="CP003348">
    <property type="protein sequence ID" value="AFL99051.1"/>
    <property type="molecule type" value="Genomic_DNA"/>
</dbReference>
<reference evidence="9 10" key="2">
    <citation type="journal article" date="2015" name="J. Bacteriol.">
        <title>Genomic, proteomic, and biochemical analysis of the organohalide respiratory pathway in Desulfitobacterium dehalogenans.</title>
        <authorList>
            <person name="Kruse T."/>
            <person name="van de Pas B.A."/>
            <person name="Atteia A."/>
            <person name="Krab K."/>
            <person name="Hagen W.R."/>
            <person name="Goodwin L."/>
            <person name="Chain P."/>
            <person name="Boeren S."/>
            <person name="Maphosa F."/>
            <person name="Schraa G."/>
            <person name="de Vos W.M."/>
            <person name="van der Oost J."/>
            <person name="Smidt H."/>
            <person name="Stams A.J."/>
        </authorList>
    </citation>
    <scope>NUCLEOTIDE SEQUENCE [LARGE SCALE GENOMIC DNA]</scope>
    <source>
        <strain evidence="10">ATCC 51507 / DSM 9161 / JW/IU-DC1</strain>
    </source>
</reference>
<evidence type="ECO:0000313" key="10">
    <source>
        <dbReference type="Proteomes" id="UP000006053"/>
    </source>
</evidence>
<evidence type="ECO:0000256" key="7">
    <source>
        <dbReference type="PIRNR" id="PIRNR016636"/>
    </source>
</evidence>
<dbReference type="PIRSF" id="PIRSF500217">
    <property type="entry name" value="AlgI"/>
    <property type="match status" value="1"/>
</dbReference>
<dbReference type="Proteomes" id="UP000006053">
    <property type="component" value="Chromosome"/>
</dbReference>
<feature type="transmembrane region" description="Helical" evidence="8">
    <location>
        <begin position="438"/>
        <end position="458"/>
    </location>
</feature>
<feature type="transmembrane region" description="Helical" evidence="8">
    <location>
        <begin position="302"/>
        <end position="319"/>
    </location>
</feature>
<dbReference type="STRING" id="756499.Desde_0600"/>
<dbReference type="PANTHER" id="PTHR13285">
    <property type="entry name" value="ACYLTRANSFERASE"/>
    <property type="match status" value="1"/>
</dbReference>
<name>I4A517_DESDJ</name>
<evidence type="ECO:0000256" key="8">
    <source>
        <dbReference type="SAM" id="Phobius"/>
    </source>
</evidence>
<feature type="transmembrane region" description="Helical" evidence="8">
    <location>
        <begin position="325"/>
        <end position="345"/>
    </location>
</feature>
<keyword evidence="7" id="KW-0808">Transferase</keyword>
<dbReference type="Pfam" id="PF03062">
    <property type="entry name" value="MBOAT"/>
    <property type="match status" value="1"/>
</dbReference>
<dbReference type="HOGENOM" id="CLU_025255_1_3_9"/>
<comment type="similarity">
    <text evidence="2 7">Belongs to the membrane-bound acyltransferase family.</text>
</comment>
<evidence type="ECO:0000313" key="9">
    <source>
        <dbReference type="EMBL" id="AFL99051.1"/>
    </source>
</evidence>
<dbReference type="InterPro" id="IPR028362">
    <property type="entry name" value="AlgI"/>
</dbReference>
<dbReference type="AlphaFoldDB" id="I4A517"/>
<feature type="transmembrane region" description="Helical" evidence="8">
    <location>
        <begin position="145"/>
        <end position="165"/>
    </location>
</feature>
<gene>
    <name evidence="9" type="ordered locus">Desde_0600</name>
</gene>
<dbReference type="InterPro" id="IPR004299">
    <property type="entry name" value="MBOAT_fam"/>
</dbReference>
<evidence type="ECO:0000256" key="6">
    <source>
        <dbReference type="ARBA" id="ARBA00023136"/>
    </source>
</evidence>
<feature type="transmembrane region" description="Helical" evidence="8">
    <location>
        <begin position="397"/>
        <end position="418"/>
    </location>
</feature>
<dbReference type="OrthoDB" id="9805788at2"/>
<keyword evidence="3 7" id="KW-1003">Cell membrane</keyword>
<evidence type="ECO:0000256" key="1">
    <source>
        <dbReference type="ARBA" id="ARBA00004651"/>
    </source>
</evidence>
<feature type="transmembrane region" description="Helical" evidence="8">
    <location>
        <begin position="357"/>
        <end position="377"/>
    </location>
</feature>
<keyword evidence="5 8" id="KW-1133">Transmembrane helix</keyword>
<keyword evidence="6 7" id="KW-0472">Membrane</keyword>
<keyword evidence="10" id="KW-1185">Reference proteome</keyword>
<organism evidence="9 10">
    <name type="scientific">Desulfitobacterium dehalogenans (strain ATCC 51507 / DSM 9161 / JW/IU-DC1)</name>
    <dbReference type="NCBI Taxonomy" id="756499"/>
    <lineage>
        <taxon>Bacteria</taxon>
        <taxon>Bacillati</taxon>
        <taxon>Bacillota</taxon>
        <taxon>Clostridia</taxon>
        <taxon>Eubacteriales</taxon>
        <taxon>Desulfitobacteriaceae</taxon>
        <taxon>Desulfitobacterium</taxon>
    </lineage>
</organism>
<dbReference type="GO" id="GO:0016746">
    <property type="term" value="F:acyltransferase activity"/>
    <property type="evidence" value="ECO:0007669"/>
    <property type="project" value="UniProtKB-KW"/>
</dbReference>
<dbReference type="RefSeq" id="WP_014792545.1">
    <property type="nucleotide sequence ID" value="NC_018017.1"/>
</dbReference>
<evidence type="ECO:0000256" key="2">
    <source>
        <dbReference type="ARBA" id="ARBA00010323"/>
    </source>
</evidence>
<keyword evidence="4 8" id="KW-0812">Transmembrane</keyword>
<dbReference type="InterPro" id="IPR051085">
    <property type="entry name" value="MB_O-acyltransferase"/>
</dbReference>
<keyword evidence="7" id="KW-0012">Acyltransferase</keyword>
<comment type="subcellular location">
    <subcellularLocation>
        <location evidence="1">Cell membrane</location>
        <topology evidence="1">Multi-pass membrane protein</topology>
    </subcellularLocation>
</comment>
<sequence>MLFSSISFLYVFLPIVLLSYFLVPYGVKNVVLLGASLIFYFAGEPIYTVLLIISTLSAYLHGLYIEAHRGLRRAKAALASSILINLGILGFFKYADFFIANWNGLTGGEISLLQIALPLGISFYTFQTMSYAIDVYRGEVKAERSLVNLATYVSLFPQLVAGPIVRYSTVEEDLRRRTHGMTDIALGIRRFVIGLAKKVIIANSMGELCAVFQLSDEKSVLFYWIYALAFTLQIYFDFSGYSDMAIGLGRIFGFRFPENFNYPYISRSITEFWRRWHISLSSWFRDYVYIPLGGNRVSLGKGVRNILIVWFLTGFWHGAEWNFILWGLLFGLLLLMEKLFLNRFLEKLPDGFRRVYTMFFIVCSFVLFNATGLSGALQDFQGMFGVLPLPLWNEVTLYYLKDYAFLLGISLVGATPWLKNLLVKVQSRSKGATAAATLLWAEPIVLTGLLLLVSAYLVDGSFNPFLYFRF</sequence>
<dbReference type="KEGG" id="ddh:Desde_0600"/>
<evidence type="ECO:0000256" key="3">
    <source>
        <dbReference type="ARBA" id="ARBA00022475"/>
    </source>
</evidence>
<feature type="transmembrane region" description="Helical" evidence="8">
    <location>
        <begin position="46"/>
        <end position="64"/>
    </location>
</feature>
<proteinExistence type="inferred from homology"/>
<dbReference type="eggNOG" id="COG1696">
    <property type="taxonomic scope" value="Bacteria"/>
</dbReference>
<feature type="transmembrane region" description="Helical" evidence="8">
    <location>
        <begin position="7"/>
        <end position="26"/>
    </location>
</feature>
<feature type="transmembrane region" description="Helical" evidence="8">
    <location>
        <begin position="76"/>
        <end position="95"/>
    </location>
</feature>
<evidence type="ECO:0000256" key="4">
    <source>
        <dbReference type="ARBA" id="ARBA00022692"/>
    </source>
</evidence>
<reference evidence="10" key="1">
    <citation type="submission" date="2012-06" db="EMBL/GenBank/DDBJ databases">
        <title>Complete sequence of Desulfitobacterium dehalogenans ATCC 51507.</title>
        <authorList>
            <person name="Lucas S."/>
            <person name="Han J."/>
            <person name="Lapidus A."/>
            <person name="Cheng J.-F."/>
            <person name="Goodwin L."/>
            <person name="Pitluck S."/>
            <person name="Peters L."/>
            <person name="Ovchinnikova G."/>
            <person name="Teshima H."/>
            <person name="Detter J.C."/>
            <person name="Han C."/>
            <person name="Tapia R."/>
            <person name="Land M."/>
            <person name="Hauser L."/>
            <person name="Kyrpides N."/>
            <person name="Ivanova N."/>
            <person name="Pagani I."/>
            <person name="Kruse T."/>
            <person name="de Vos W.M."/>
            <person name="Smidt H."/>
            <person name="Woyke T."/>
        </authorList>
    </citation>
    <scope>NUCLEOTIDE SEQUENCE [LARGE SCALE GENOMIC DNA]</scope>
    <source>
        <strain evidence="10">ATCC 51507 / DSM 9161 / JW/IU-DC1</strain>
    </source>
</reference>
<feature type="transmembrane region" description="Helical" evidence="8">
    <location>
        <begin position="221"/>
        <end position="238"/>
    </location>
</feature>
<evidence type="ECO:0000256" key="5">
    <source>
        <dbReference type="ARBA" id="ARBA00022989"/>
    </source>
</evidence>
<dbReference type="InterPro" id="IPR024194">
    <property type="entry name" value="Ac/AlaTfrase_AlgI/DltB"/>
</dbReference>
<accession>I4A517</accession>
<protein>
    <submittedName>
        <fullName evidence="9">Putative membrane protein involved in D-alanine export</fullName>
    </submittedName>
</protein>
<dbReference type="PIRSF" id="PIRSF016636">
    <property type="entry name" value="AlgI_DltB"/>
    <property type="match status" value="1"/>
</dbReference>
<dbReference type="GO" id="GO:0042121">
    <property type="term" value="P:alginic acid biosynthetic process"/>
    <property type="evidence" value="ECO:0007669"/>
    <property type="project" value="InterPro"/>
</dbReference>